<keyword evidence="4 5" id="KW-0472">Membrane</keyword>
<evidence type="ECO:0000256" key="2">
    <source>
        <dbReference type="ARBA" id="ARBA00009852"/>
    </source>
</evidence>
<keyword evidence="5" id="KW-1133">Transmembrane helix</keyword>
<gene>
    <name evidence="6" type="ORF">ENN50_08195</name>
</gene>
<comment type="caution">
    <text evidence="6">The sequence shown here is derived from an EMBL/GenBank/DDBJ whole genome shotgun (WGS) entry which is preliminary data.</text>
</comment>
<dbReference type="Gene3D" id="2.120.10.30">
    <property type="entry name" value="TolB, C-terminal domain"/>
    <property type="match status" value="1"/>
</dbReference>
<dbReference type="InterPro" id="IPR011042">
    <property type="entry name" value="6-blade_b-propeller_TolB-like"/>
</dbReference>
<feature type="transmembrane region" description="Helical" evidence="5">
    <location>
        <begin position="29"/>
        <end position="52"/>
    </location>
</feature>
<reference evidence="6" key="1">
    <citation type="journal article" date="2020" name="mSystems">
        <title>Genome- and Community-Level Interaction Insights into Carbon Utilization and Element Cycling Functions of Hydrothermarchaeota in Hydrothermal Sediment.</title>
        <authorList>
            <person name="Zhou Z."/>
            <person name="Liu Y."/>
            <person name="Xu W."/>
            <person name="Pan J."/>
            <person name="Luo Z.H."/>
            <person name="Li M."/>
        </authorList>
    </citation>
    <scope>NUCLEOTIDE SEQUENCE [LARGE SCALE GENOMIC DNA]</scope>
    <source>
        <strain evidence="6">SpSt-1181</strain>
    </source>
</reference>
<proteinExistence type="inferred from homology"/>
<comment type="similarity">
    <text evidence="2">Belongs to the YjiK family.</text>
</comment>
<dbReference type="SUPFAM" id="SSF50956">
    <property type="entry name" value="Thermostable phytase (3-phytase)"/>
    <property type="match status" value="1"/>
</dbReference>
<organism evidence="6">
    <name type="scientific">Prosthecochloris aestuarii</name>
    <dbReference type="NCBI Taxonomy" id="1102"/>
    <lineage>
        <taxon>Bacteria</taxon>
        <taxon>Pseudomonadati</taxon>
        <taxon>Chlorobiota</taxon>
        <taxon>Chlorobiia</taxon>
        <taxon>Chlorobiales</taxon>
        <taxon>Chlorobiaceae</taxon>
        <taxon>Prosthecochloris</taxon>
    </lineage>
</organism>
<protein>
    <recommendedName>
        <fullName evidence="7">NHL repeat containing protein</fullName>
    </recommendedName>
</protein>
<evidence type="ECO:0000256" key="5">
    <source>
        <dbReference type="SAM" id="Phobius"/>
    </source>
</evidence>
<accession>A0A831ST40</accession>
<comment type="subcellular location">
    <subcellularLocation>
        <location evidence="1">Cell membrane</location>
    </subcellularLocation>
</comment>
<evidence type="ECO:0000256" key="4">
    <source>
        <dbReference type="ARBA" id="ARBA00023136"/>
    </source>
</evidence>
<keyword evidence="3" id="KW-1003">Cell membrane</keyword>
<evidence type="ECO:0000313" key="6">
    <source>
        <dbReference type="EMBL" id="HED31638.1"/>
    </source>
</evidence>
<dbReference type="Pfam" id="PF06977">
    <property type="entry name" value="SdiA-regulated"/>
    <property type="match status" value="1"/>
</dbReference>
<evidence type="ECO:0008006" key="7">
    <source>
        <dbReference type="Google" id="ProtNLM"/>
    </source>
</evidence>
<evidence type="ECO:0000256" key="1">
    <source>
        <dbReference type="ARBA" id="ARBA00004236"/>
    </source>
</evidence>
<dbReference type="Proteomes" id="UP000886335">
    <property type="component" value="Unassembled WGS sequence"/>
</dbReference>
<dbReference type="InterPro" id="IPR009722">
    <property type="entry name" value="YjiK/CarP"/>
</dbReference>
<sequence length="327" mass="36711">MAVGLFRDTGSHGCNIHWNDRVFQKEKMVLEIFHTMNSIIAFLCIVMVGLTLPGSTNAESLLNAYDFSRSGQQVDLGEELREISGIAFTPDGRMFAHNDEQGTIYELQPENGSVIKQFYLGKENRQKEKRISRDFEDIAIADNRFFMITGSGDIYEFREGMPGEEIKAEKHETFLSKEYDVEGLCYDPARHALLITCKSLPKSLRKTYGTSKKSFPLPVFVFSHEKRAMKPQPAFLLPKRLQSKSEGGKKFKPSAIALASPEGNMFLLSSHAMIIAEFSPSGTLLSYSELSPEQHPQPEGLALDNEANIFIADEGTVYGKLTTYTRK</sequence>
<dbReference type="GO" id="GO:0005886">
    <property type="term" value="C:plasma membrane"/>
    <property type="evidence" value="ECO:0007669"/>
    <property type="project" value="UniProtKB-SubCell"/>
</dbReference>
<evidence type="ECO:0000256" key="3">
    <source>
        <dbReference type="ARBA" id="ARBA00022475"/>
    </source>
</evidence>
<dbReference type="AlphaFoldDB" id="A0A831ST40"/>
<keyword evidence="5" id="KW-0812">Transmembrane</keyword>
<name>A0A831ST40_PROAE</name>
<dbReference type="EMBL" id="DSBW01000181">
    <property type="protein sequence ID" value="HED31638.1"/>
    <property type="molecule type" value="Genomic_DNA"/>
</dbReference>